<protein>
    <submittedName>
        <fullName evidence="2">Uncharacterized protein</fullName>
    </submittedName>
</protein>
<feature type="compositionally biased region" description="Low complexity" evidence="1">
    <location>
        <begin position="1"/>
        <end position="15"/>
    </location>
</feature>
<feature type="region of interest" description="Disordered" evidence="1">
    <location>
        <begin position="1"/>
        <end position="61"/>
    </location>
</feature>
<reference evidence="2" key="1">
    <citation type="submission" date="2014-09" db="EMBL/GenBank/DDBJ databases">
        <authorList>
            <person name="Magalhaes I.L.F."/>
            <person name="Oliveira U."/>
            <person name="Santos F.R."/>
            <person name="Vidigal T.H.D.A."/>
            <person name="Brescovit A.D."/>
            <person name="Santos A.J."/>
        </authorList>
    </citation>
    <scope>NUCLEOTIDE SEQUENCE</scope>
    <source>
        <tissue evidence="2">Shoot tissue taken approximately 20 cm above the soil surface</tissue>
    </source>
</reference>
<accession>A0A0A9BHQ7</accession>
<name>A0A0A9BHQ7_ARUDO</name>
<dbReference type="EMBL" id="GBRH01236242">
    <property type="protein sequence ID" value="JAD61653.1"/>
    <property type="molecule type" value="Transcribed_RNA"/>
</dbReference>
<organism evidence="2">
    <name type="scientific">Arundo donax</name>
    <name type="common">Giant reed</name>
    <name type="synonym">Donax arundinaceus</name>
    <dbReference type="NCBI Taxonomy" id="35708"/>
    <lineage>
        <taxon>Eukaryota</taxon>
        <taxon>Viridiplantae</taxon>
        <taxon>Streptophyta</taxon>
        <taxon>Embryophyta</taxon>
        <taxon>Tracheophyta</taxon>
        <taxon>Spermatophyta</taxon>
        <taxon>Magnoliopsida</taxon>
        <taxon>Liliopsida</taxon>
        <taxon>Poales</taxon>
        <taxon>Poaceae</taxon>
        <taxon>PACMAD clade</taxon>
        <taxon>Arundinoideae</taxon>
        <taxon>Arundineae</taxon>
        <taxon>Arundo</taxon>
    </lineage>
</organism>
<reference evidence="2" key="2">
    <citation type="journal article" date="2015" name="Data Brief">
        <title>Shoot transcriptome of the giant reed, Arundo donax.</title>
        <authorList>
            <person name="Barrero R.A."/>
            <person name="Guerrero F.D."/>
            <person name="Moolhuijzen P."/>
            <person name="Goolsby J.A."/>
            <person name="Tidwell J."/>
            <person name="Bellgard S.E."/>
            <person name="Bellgard M.I."/>
        </authorList>
    </citation>
    <scope>NUCLEOTIDE SEQUENCE</scope>
    <source>
        <tissue evidence="2">Shoot tissue taken approximately 20 cm above the soil surface</tissue>
    </source>
</reference>
<sequence>MMRSGLKLRSSGSLRTVRVISASEKPYSRKTARTASALSVSRMRTLPTPAAAAGERPQETR</sequence>
<dbReference type="AlphaFoldDB" id="A0A0A9BHQ7"/>
<evidence type="ECO:0000256" key="1">
    <source>
        <dbReference type="SAM" id="MobiDB-lite"/>
    </source>
</evidence>
<evidence type="ECO:0000313" key="2">
    <source>
        <dbReference type="EMBL" id="JAD61653.1"/>
    </source>
</evidence>
<proteinExistence type="predicted"/>